<dbReference type="PANTHER" id="PTHR43669:SF8">
    <property type="entry name" value="SHORT-CHAIN TYPE DEHYDROGENASE_REDUCTASE-RELATED"/>
    <property type="match status" value="1"/>
</dbReference>
<dbReference type="InterPro" id="IPR001303">
    <property type="entry name" value="Aldolase_II/adducin_N"/>
</dbReference>
<sequence>MLETRTGSRLANLWDEARASKMSESERLLYRSNLLGSDKRITNYGGGNTSAKVMERDPLTGDPVEVLWVKGSGGDVGTIKLDGFATLYMEKLEALKKLYRGLDHEDEMVGYLPHCTFNLNPRAASIDTPLHAYVPKKHVDHMHPDAIIAIAAASNSKELTTRIFGDEIGWLPWKRPGFELGLWLEKFARENPNAVGVVLESHGLFTWADSAKECYETTIRIINRAIEWFEQETRGKAAFGGAVVATLPAAERKAIAAQLMPAIRGMISASERKVGHFDDQEAVLEFVGSRDMEKLAALGTSCPDHFLRTKISPLVIDFDPAKPDVEKTLAGLPAALETYRHGHAAYYERCKQPDSPPMRDPNAVVYLVPGVGMITFAKDKATARISGEFYVNAINVMRGASTVSSYMGLPEKEAFGIEYWQLEEAKLQRLPKPKPLAGQIALVTGGAGGIGRATAARLLADGACVVLADIDEQALAAAEAELGKKSGSDFVRAVKFDVTDETAVIGGFAETAVAFGGIDILVSNAGLASSAPIEETTLSLWNRNMDILATGYFLVSREAFKLFRTQKIGGNVVFIASKNGLAASPNAAAYCTAKAAEIHLARCLALEGAEAQIRVNVVNPDAVLRGSKIWTGEWKEQRAAAYKMSTDDLEEHYRSRSMLKRSVFPEDIAEAVYFFASEMSAKSTGNIINVDAGNAQSFTR</sequence>
<gene>
    <name evidence="4" type="ORF">G6N73_06065</name>
</gene>
<dbReference type="PANTHER" id="PTHR43669">
    <property type="entry name" value="5-KETO-D-GLUCONATE 5-REDUCTASE"/>
    <property type="match status" value="1"/>
</dbReference>
<dbReference type="Gene3D" id="3.40.225.10">
    <property type="entry name" value="Class II aldolase/adducin N-terminal domain"/>
    <property type="match status" value="1"/>
</dbReference>
<dbReference type="InterPro" id="IPR036291">
    <property type="entry name" value="NAD(P)-bd_dom_sf"/>
</dbReference>
<evidence type="ECO:0000256" key="1">
    <source>
        <dbReference type="ARBA" id="ARBA00006484"/>
    </source>
</evidence>
<comment type="similarity">
    <text evidence="1">Belongs to the short-chain dehydrogenases/reductases (SDR) family.</text>
</comment>
<dbReference type="NCBIfam" id="TIGR02632">
    <property type="entry name" value="RhaD_aldol-ADH"/>
    <property type="match status" value="1"/>
</dbReference>
<dbReference type="FunFam" id="3.40.50.720:FF:000084">
    <property type="entry name" value="Short-chain dehydrogenase reductase"/>
    <property type="match status" value="1"/>
</dbReference>
<dbReference type="PRINTS" id="PR00080">
    <property type="entry name" value="SDRFAMILY"/>
</dbReference>
<dbReference type="InterPro" id="IPR013454">
    <property type="entry name" value="Bifunc_RhaD/ADH"/>
</dbReference>
<feature type="domain" description="Class II aldolase/adducin N-terminal" evidence="3">
    <location>
        <begin position="27"/>
        <end position="229"/>
    </location>
</feature>
<keyword evidence="5" id="KW-1185">Reference proteome</keyword>
<dbReference type="Pfam" id="PF13561">
    <property type="entry name" value="adh_short_C2"/>
    <property type="match status" value="1"/>
</dbReference>
<dbReference type="PRINTS" id="PR00081">
    <property type="entry name" value="GDHRDH"/>
</dbReference>
<evidence type="ECO:0000313" key="5">
    <source>
        <dbReference type="Proteomes" id="UP001642900"/>
    </source>
</evidence>
<dbReference type="InterPro" id="IPR036409">
    <property type="entry name" value="Aldolase_II/adducin_N_sf"/>
</dbReference>
<protein>
    <submittedName>
        <fullName evidence="4">Bifunctional rhamnulose-1-phosphate aldolase/short-chain dehydrogenase</fullName>
    </submittedName>
</protein>
<dbReference type="CDD" id="cd08943">
    <property type="entry name" value="R1PA_ADH_SDR_c"/>
    <property type="match status" value="1"/>
</dbReference>
<name>A0A6G4W923_9HYPH</name>
<accession>A0A6G4W923</accession>
<dbReference type="Pfam" id="PF00596">
    <property type="entry name" value="Aldolase_II"/>
    <property type="match status" value="1"/>
</dbReference>
<dbReference type="SUPFAM" id="SSF51735">
    <property type="entry name" value="NAD(P)-binding Rossmann-fold domains"/>
    <property type="match status" value="1"/>
</dbReference>
<evidence type="ECO:0000256" key="2">
    <source>
        <dbReference type="ARBA" id="ARBA00023002"/>
    </source>
</evidence>
<dbReference type="SUPFAM" id="SSF53639">
    <property type="entry name" value="AraD/HMP-PK domain-like"/>
    <property type="match status" value="1"/>
</dbReference>
<evidence type="ECO:0000259" key="3">
    <source>
        <dbReference type="SMART" id="SM01007"/>
    </source>
</evidence>
<proteinExistence type="inferred from homology"/>
<keyword evidence="2" id="KW-0560">Oxidoreductase</keyword>
<organism evidence="4 5">
    <name type="scientific">Allomesorhizobium camelthorni</name>
    <dbReference type="NCBI Taxonomy" id="475069"/>
    <lineage>
        <taxon>Bacteria</taxon>
        <taxon>Pseudomonadati</taxon>
        <taxon>Pseudomonadota</taxon>
        <taxon>Alphaproteobacteria</taxon>
        <taxon>Hyphomicrobiales</taxon>
        <taxon>Phyllobacteriaceae</taxon>
        <taxon>Allomesorhizobium</taxon>
    </lineage>
</organism>
<dbReference type="InterPro" id="IPR002347">
    <property type="entry name" value="SDR_fam"/>
</dbReference>
<dbReference type="RefSeq" id="WP_165024731.1">
    <property type="nucleotide sequence ID" value="NZ_JAAKZF010000004.1"/>
</dbReference>
<dbReference type="SMART" id="SM01007">
    <property type="entry name" value="Aldolase_II"/>
    <property type="match status" value="1"/>
</dbReference>
<reference evidence="4 5" key="1">
    <citation type="submission" date="2020-02" db="EMBL/GenBank/DDBJ databases">
        <title>Genome sequence of strain CCNWXJ40-4.</title>
        <authorList>
            <person name="Gao J."/>
            <person name="Sun J."/>
        </authorList>
    </citation>
    <scope>NUCLEOTIDE SEQUENCE [LARGE SCALE GENOMIC DNA]</scope>
    <source>
        <strain evidence="4 5">CCNWXJ 40-4</strain>
    </source>
</reference>
<comment type="caution">
    <text evidence="4">The sequence shown here is derived from an EMBL/GenBank/DDBJ whole genome shotgun (WGS) entry which is preliminary data.</text>
</comment>
<evidence type="ECO:0000313" key="4">
    <source>
        <dbReference type="EMBL" id="NGO50746.1"/>
    </source>
</evidence>
<dbReference type="EMBL" id="JAAKZF010000004">
    <property type="protein sequence ID" value="NGO50746.1"/>
    <property type="molecule type" value="Genomic_DNA"/>
</dbReference>
<dbReference type="AlphaFoldDB" id="A0A6G4W923"/>
<dbReference type="Gene3D" id="3.40.50.720">
    <property type="entry name" value="NAD(P)-binding Rossmann-like Domain"/>
    <property type="match status" value="1"/>
</dbReference>
<dbReference type="Proteomes" id="UP001642900">
    <property type="component" value="Unassembled WGS sequence"/>
</dbReference>
<dbReference type="GO" id="GO:0016491">
    <property type="term" value="F:oxidoreductase activity"/>
    <property type="evidence" value="ECO:0007669"/>
    <property type="project" value="UniProtKB-KW"/>
</dbReference>
<dbReference type="NCBIfam" id="NF006189">
    <property type="entry name" value="PRK08324.1-3"/>
    <property type="match status" value="1"/>
</dbReference>